<proteinExistence type="predicted"/>
<evidence type="ECO:0000313" key="17">
    <source>
        <dbReference type="Proteomes" id="UP000515163"/>
    </source>
</evidence>
<feature type="disulfide bond" evidence="12">
    <location>
        <begin position="265"/>
        <end position="299"/>
    </location>
</feature>
<name>A0A6P8I607_ACTTE</name>
<dbReference type="CDD" id="cd04280">
    <property type="entry name" value="ZnMc_astacin_like"/>
    <property type="match status" value="1"/>
</dbReference>
<evidence type="ECO:0000259" key="16">
    <source>
        <dbReference type="PROSITE" id="PS51864"/>
    </source>
</evidence>
<dbReference type="InterPro" id="IPR034035">
    <property type="entry name" value="Astacin-like_dom"/>
</dbReference>
<evidence type="ECO:0000256" key="7">
    <source>
        <dbReference type="ARBA" id="ARBA00022833"/>
    </source>
</evidence>
<keyword evidence="8 13" id="KW-0482">Metalloprotease</keyword>
<feature type="disulfide bond" evidence="12">
    <location>
        <begin position="300"/>
        <end position="334"/>
    </location>
</feature>
<evidence type="ECO:0000256" key="5">
    <source>
        <dbReference type="ARBA" id="ARBA00022729"/>
    </source>
</evidence>
<dbReference type="PANTHER" id="PTHR10127">
    <property type="entry name" value="DISCOIDIN, CUB, EGF, LAMININ , AND ZINC METALLOPROTEASE DOMAIN CONTAINING"/>
    <property type="match status" value="1"/>
</dbReference>
<reference evidence="18" key="1">
    <citation type="submission" date="2025-08" db="UniProtKB">
        <authorList>
            <consortium name="RefSeq"/>
        </authorList>
    </citation>
    <scope>IDENTIFICATION</scope>
    <source>
        <tissue evidence="18">Tentacle</tissue>
    </source>
</reference>
<evidence type="ECO:0000256" key="9">
    <source>
        <dbReference type="ARBA" id="ARBA00023145"/>
    </source>
</evidence>
<evidence type="ECO:0000256" key="11">
    <source>
        <dbReference type="ARBA" id="ARBA00023180"/>
    </source>
</evidence>
<comment type="cofactor">
    <cofactor evidence="13 14">
        <name>Zn(2+)</name>
        <dbReference type="ChEBI" id="CHEBI:29105"/>
    </cofactor>
    <text evidence="13 14">Binds 1 zinc ion per subunit.</text>
</comment>
<evidence type="ECO:0000256" key="8">
    <source>
        <dbReference type="ARBA" id="ARBA00023049"/>
    </source>
</evidence>
<evidence type="ECO:0000256" key="13">
    <source>
        <dbReference type="PROSITE-ProRule" id="PRU01211"/>
    </source>
</evidence>
<evidence type="ECO:0000259" key="15">
    <source>
        <dbReference type="PROSITE" id="PS51670"/>
    </source>
</evidence>
<dbReference type="SUPFAM" id="SSF55486">
    <property type="entry name" value="Metalloproteases ('zincins'), catalytic domain"/>
    <property type="match status" value="1"/>
</dbReference>
<evidence type="ECO:0000256" key="1">
    <source>
        <dbReference type="ARBA" id="ARBA00002657"/>
    </source>
</evidence>
<keyword evidence="3 13" id="KW-0645">Protease</keyword>
<dbReference type="EC" id="3.4.24.-" evidence="14"/>
<keyword evidence="2" id="KW-0800">Toxin</keyword>
<dbReference type="GO" id="GO:0008270">
    <property type="term" value="F:zinc ion binding"/>
    <property type="evidence" value="ECO:0007669"/>
    <property type="project" value="UniProtKB-UniRule"/>
</dbReference>
<feature type="domain" description="ShKT" evidence="15">
    <location>
        <begin position="265"/>
        <end position="299"/>
    </location>
</feature>
<feature type="active site" evidence="13">
    <location>
        <position position="149"/>
    </location>
</feature>
<evidence type="ECO:0000256" key="2">
    <source>
        <dbReference type="ARBA" id="ARBA00022656"/>
    </source>
</evidence>
<dbReference type="GO" id="GO:0006508">
    <property type="term" value="P:proteolysis"/>
    <property type="evidence" value="ECO:0007669"/>
    <property type="project" value="UniProtKB-KW"/>
</dbReference>
<keyword evidence="17" id="KW-1185">Reference proteome</keyword>
<sequence>MLLILLVCVFVGGSFAGNPDENEGIKNANLFEGDMILSNDQKLSAKLGLDVDSGSARGSIRTGHWPGGVLVYDIAQSLQRDSRAMNAIRAGMKMWTDNTCIRFKQRTNEYAYVHFHIGNGCSSEVGTKNRLQYLSLASGCWIPGIVAHEIGHALGFYHEQSRPDRDDYVTIYLNNVDFDMRYNFDKYPRSTIDSLNTPYDYGSIMHYDATAFGRGRTTIVPKRKGVTIGQRTYISKIDIEQMNLLYKCSGTTGGNGGSTGGNNDCVDNDKNCAYWASKGECEKNPTYMLKECKKSCKKCCIDGDKNCQYWAGIGECEKNADWMKANCKKSCKQC</sequence>
<evidence type="ECO:0000256" key="10">
    <source>
        <dbReference type="ARBA" id="ARBA00023157"/>
    </source>
</evidence>
<feature type="binding site" evidence="13">
    <location>
        <position position="148"/>
    </location>
    <ligand>
        <name>Zn(2+)</name>
        <dbReference type="ChEBI" id="CHEBI:29105"/>
        <note>catalytic</note>
    </ligand>
</feature>
<gene>
    <name evidence="18" type="primary">LOC116298933</name>
</gene>
<dbReference type="FunFam" id="3.40.390.10:FF:000015">
    <property type="entry name" value="Meprin A subunit"/>
    <property type="match status" value="1"/>
</dbReference>
<evidence type="ECO:0000313" key="18">
    <source>
        <dbReference type="RefSeq" id="XP_031563373.1"/>
    </source>
</evidence>
<keyword evidence="5 14" id="KW-0732">Signal</keyword>
<dbReference type="SMART" id="SM00254">
    <property type="entry name" value="ShKT"/>
    <property type="match status" value="2"/>
</dbReference>
<keyword evidence="9" id="KW-0865">Zymogen</keyword>
<dbReference type="PROSITE" id="PS51864">
    <property type="entry name" value="ASTACIN"/>
    <property type="match status" value="1"/>
</dbReference>
<keyword evidence="6 13" id="KW-0378">Hydrolase</keyword>
<organism evidence="17 18">
    <name type="scientific">Actinia tenebrosa</name>
    <name type="common">Australian red waratah sea anemone</name>
    <dbReference type="NCBI Taxonomy" id="6105"/>
    <lineage>
        <taxon>Eukaryota</taxon>
        <taxon>Metazoa</taxon>
        <taxon>Cnidaria</taxon>
        <taxon>Anthozoa</taxon>
        <taxon>Hexacorallia</taxon>
        <taxon>Actiniaria</taxon>
        <taxon>Actiniidae</taxon>
        <taxon>Actinia</taxon>
    </lineage>
</organism>
<dbReference type="PROSITE" id="PS51670">
    <property type="entry name" value="SHKT"/>
    <property type="match status" value="2"/>
</dbReference>
<dbReference type="AlphaFoldDB" id="A0A6P8I607"/>
<comment type="caution">
    <text evidence="12">Lacks conserved residue(s) required for the propagation of feature annotation.</text>
</comment>
<comment type="function">
    <text evidence="1">Metalloprotease.</text>
</comment>
<dbReference type="Pfam" id="PF01549">
    <property type="entry name" value="ShK"/>
    <property type="match status" value="2"/>
</dbReference>
<dbReference type="SMART" id="SM00235">
    <property type="entry name" value="ZnMc"/>
    <property type="match status" value="1"/>
</dbReference>
<dbReference type="OrthoDB" id="291007at2759"/>
<evidence type="ECO:0000256" key="3">
    <source>
        <dbReference type="ARBA" id="ARBA00022670"/>
    </source>
</evidence>
<dbReference type="PANTHER" id="PTHR10127:SF780">
    <property type="entry name" value="METALLOENDOPEPTIDASE"/>
    <property type="match status" value="1"/>
</dbReference>
<dbReference type="Gene3D" id="3.40.390.10">
    <property type="entry name" value="Collagenase (Catalytic Domain)"/>
    <property type="match status" value="1"/>
</dbReference>
<dbReference type="RefSeq" id="XP_031563373.1">
    <property type="nucleotide sequence ID" value="XM_031707513.1"/>
</dbReference>
<evidence type="ECO:0000256" key="12">
    <source>
        <dbReference type="PROSITE-ProRule" id="PRU01005"/>
    </source>
</evidence>
<dbReference type="InParanoid" id="A0A6P8I607"/>
<dbReference type="InterPro" id="IPR003582">
    <property type="entry name" value="ShKT_dom"/>
</dbReference>
<feature type="domain" description="Peptidase M12A" evidence="16">
    <location>
        <begin position="55"/>
        <end position="249"/>
    </location>
</feature>
<dbReference type="InterPro" id="IPR024079">
    <property type="entry name" value="MetalloPept_cat_dom_sf"/>
</dbReference>
<dbReference type="InterPro" id="IPR001506">
    <property type="entry name" value="Peptidase_M12A"/>
</dbReference>
<dbReference type="Pfam" id="PF01400">
    <property type="entry name" value="Astacin"/>
    <property type="match status" value="1"/>
</dbReference>
<evidence type="ECO:0000256" key="14">
    <source>
        <dbReference type="RuleBase" id="RU361183"/>
    </source>
</evidence>
<dbReference type="KEGG" id="aten:116298933"/>
<keyword evidence="7 13" id="KW-0862">Zinc</keyword>
<dbReference type="GeneID" id="116298933"/>
<keyword evidence="4 13" id="KW-0479">Metal-binding</keyword>
<keyword evidence="11" id="KW-0325">Glycoprotein</keyword>
<feature type="binding site" evidence="13">
    <location>
        <position position="158"/>
    </location>
    <ligand>
        <name>Zn(2+)</name>
        <dbReference type="ChEBI" id="CHEBI:29105"/>
        <note>catalytic</note>
    </ligand>
</feature>
<feature type="chain" id="PRO_5028514161" description="Metalloendopeptidase" evidence="14">
    <location>
        <begin position="17"/>
        <end position="334"/>
    </location>
</feature>
<feature type="signal peptide" evidence="14">
    <location>
        <begin position="1"/>
        <end position="16"/>
    </location>
</feature>
<dbReference type="FunCoup" id="A0A6P8I607">
    <property type="interactions" value="276"/>
</dbReference>
<evidence type="ECO:0000256" key="6">
    <source>
        <dbReference type="ARBA" id="ARBA00022801"/>
    </source>
</evidence>
<feature type="binding site" evidence="13">
    <location>
        <position position="152"/>
    </location>
    <ligand>
        <name>Zn(2+)</name>
        <dbReference type="ChEBI" id="CHEBI:29105"/>
        <note>catalytic</note>
    </ligand>
</feature>
<dbReference type="GO" id="GO:0090729">
    <property type="term" value="F:toxin activity"/>
    <property type="evidence" value="ECO:0007669"/>
    <property type="project" value="UniProtKB-KW"/>
</dbReference>
<accession>A0A6P8I607</accession>
<dbReference type="Proteomes" id="UP000515163">
    <property type="component" value="Unplaced"/>
</dbReference>
<dbReference type="InterPro" id="IPR006026">
    <property type="entry name" value="Peptidase_Metallo"/>
</dbReference>
<dbReference type="PRINTS" id="PR00480">
    <property type="entry name" value="ASTACIN"/>
</dbReference>
<evidence type="ECO:0000256" key="4">
    <source>
        <dbReference type="ARBA" id="ARBA00022723"/>
    </source>
</evidence>
<feature type="domain" description="ShKT" evidence="15">
    <location>
        <begin position="300"/>
        <end position="334"/>
    </location>
</feature>
<keyword evidence="10 12" id="KW-1015">Disulfide bond</keyword>
<protein>
    <recommendedName>
        <fullName evidence="14">Metalloendopeptidase</fullName>
        <ecNumber evidence="14">3.4.24.-</ecNumber>
    </recommendedName>
</protein>
<dbReference type="GO" id="GO:0004222">
    <property type="term" value="F:metalloendopeptidase activity"/>
    <property type="evidence" value="ECO:0007669"/>
    <property type="project" value="UniProtKB-UniRule"/>
</dbReference>